<evidence type="ECO:0000256" key="1">
    <source>
        <dbReference type="SAM" id="SignalP"/>
    </source>
</evidence>
<dbReference type="Proteomes" id="UP000273143">
    <property type="component" value="Chromosome"/>
</dbReference>
<dbReference type="EMBL" id="CP029822">
    <property type="protein sequence ID" value="AZS51331.1"/>
    <property type="molecule type" value="Genomic_DNA"/>
</dbReference>
<keyword evidence="1" id="KW-0732">Signal</keyword>
<evidence type="ECO:0008006" key="4">
    <source>
        <dbReference type="Google" id="ProtNLM"/>
    </source>
</evidence>
<dbReference type="PROSITE" id="PS51257">
    <property type="entry name" value="PROKAR_LIPOPROTEIN"/>
    <property type="match status" value="1"/>
</dbReference>
<dbReference type="InterPro" id="IPR036328">
    <property type="entry name" value="MliC_sf"/>
</dbReference>
<feature type="signal peptide" evidence="1">
    <location>
        <begin position="1"/>
        <end position="23"/>
    </location>
</feature>
<name>A0A3S9XFW6_9GAMM</name>
<dbReference type="AlphaFoldDB" id="A0A3S9XFW6"/>
<dbReference type="KEGG" id="emo:DM558_11365"/>
<gene>
    <name evidence="2" type="ORF">DM558_11365</name>
</gene>
<evidence type="ECO:0000313" key="2">
    <source>
        <dbReference type="EMBL" id="AZS51331.1"/>
    </source>
</evidence>
<proteinExistence type="predicted"/>
<protein>
    <recommendedName>
        <fullName evidence="4">C-type lysozyme inhibitor domain-containing protein</fullName>
    </recommendedName>
</protein>
<evidence type="ECO:0000313" key="3">
    <source>
        <dbReference type="Proteomes" id="UP000273143"/>
    </source>
</evidence>
<dbReference type="RefSeq" id="WP_109701617.1">
    <property type="nucleotide sequence ID" value="NZ_CP029822.1"/>
</dbReference>
<organism evidence="2 3">
    <name type="scientific">Entomomonas moraniae</name>
    <dbReference type="NCBI Taxonomy" id="2213226"/>
    <lineage>
        <taxon>Bacteria</taxon>
        <taxon>Pseudomonadati</taxon>
        <taxon>Pseudomonadota</taxon>
        <taxon>Gammaproteobacteria</taxon>
        <taxon>Pseudomonadales</taxon>
        <taxon>Pseudomonadaceae</taxon>
        <taxon>Entomomonas</taxon>
    </lineage>
</organism>
<accession>A0A3S9XFW6</accession>
<reference evidence="3" key="1">
    <citation type="submission" date="2018-06" db="EMBL/GenBank/DDBJ databases">
        <title>Complete genome of Pseudomonas insecticola strain QZS01.</title>
        <authorList>
            <person name="Wang J."/>
            <person name="Su Q."/>
        </authorList>
    </citation>
    <scope>NUCLEOTIDE SEQUENCE [LARGE SCALE GENOMIC DNA]</scope>
    <source>
        <strain evidence="3">QZS01</strain>
    </source>
</reference>
<dbReference type="SUPFAM" id="SSF141488">
    <property type="entry name" value="YdhA-like"/>
    <property type="match status" value="1"/>
</dbReference>
<feature type="chain" id="PRO_5019415257" description="C-type lysozyme inhibitor domain-containing protein" evidence="1">
    <location>
        <begin position="24"/>
        <end position="113"/>
    </location>
</feature>
<sequence>MNCLKLACIFLTSCLLISCSHNETDIPVAPLQSHQWVCDTGAIIEWQAENKKATKIQLRLDGSEKLYILDKIQTTAKGILYSNGDLAFRIKDSSGVIFLANNDEIIGQDCKAN</sequence>
<keyword evidence="3" id="KW-1185">Reference proteome</keyword>
<dbReference type="Gene3D" id="2.40.128.200">
    <property type="match status" value="1"/>
</dbReference>